<keyword evidence="2" id="KW-1185">Reference proteome</keyword>
<dbReference type="Gene3D" id="2.40.180.10">
    <property type="entry name" value="Catalase core domain"/>
    <property type="match status" value="1"/>
</dbReference>
<dbReference type="InParanoid" id="A0A423PWR3"/>
<reference evidence="1 2" key="1">
    <citation type="submission" date="2013-10" db="EMBL/GenBank/DDBJ databases">
        <title>Salinisphaera japonica YTM-1 Genome Sequencing.</title>
        <authorList>
            <person name="Lai Q."/>
            <person name="Li C."/>
            <person name="Shao Z."/>
        </authorList>
    </citation>
    <scope>NUCLEOTIDE SEQUENCE [LARGE SCALE GENOMIC DNA]</scope>
    <source>
        <strain evidence="1 2">YTM-1</strain>
    </source>
</reference>
<organism evidence="1 2">
    <name type="scientific">Salinisphaera japonica YTM-1</name>
    <dbReference type="NCBI Taxonomy" id="1209778"/>
    <lineage>
        <taxon>Bacteria</taxon>
        <taxon>Pseudomonadati</taxon>
        <taxon>Pseudomonadota</taxon>
        <taxon>Gammaproteobacteria</taxon>
        <taxon>Salinisphaerales</taxon>
        <taxon>Salinisphaeraceae</taxon>
        <taxon>Salinisphaera</taxon>
    </lineage>
</organism>
<sequence length="350" mass="39583">MTDYVTYSDDLEVVPENEDAQINDIVRYLQTTQKRTFDERRHATRDTHAKGQGFLKGRFTIEADLPEELAQSLFATPGAHDAVLRFATEPGAMLDDRQPAARGLGLKIFDVDGDKLGNDGRTTQDFTFNNCPVLPLTDVPTYREIHYLKAEYGHDPELLAQKIGERDDADLQTLFERLPNIDLLANSYYSQSAFRFGDYVCKYALMPNREAQRALAARPVTDDDSPGVLTEWLTEFMADNEAGFDFCIQLQTDPERMPIEDASVDWDVGESAYRKVATLTLSPQNPYTPARRVFCDDVLGFDGWLGRADLRPLGSINRVRAKAYRSSSKMRHHLNQRAEFEPTSIADVPD</sequence>
<dbReference type="GO" id="GO:0020037">
    <property type="term" value="F:heme binding"/>
    <property type="evidence" value="ECO:0007669"/>
    <property type="project" value="InterPro"/>
</dbReference>
<dbReference type="OrthoDB" id="336698at2"/>
<dbReference type="SUPFAM" id="SSF56634">
    <property type="entry name" value="Heme-dependent catalase-like"/>
    <property type="match status" value="1"/>
</dbReference>
<dbReference type="InterPro" id="IPR020835">
    <property type="entry name" value="Catalase_sf"/>
</dbReference>
<dbReference type="PANTHER" id="PTHR36195:SF4">
    <property type="entry name" value="DOMAIN PROTEIN, PUTATIVE (AFU_ORTHOLOGUE AFUA_5G01990)-RELATED"/>
    <property type="match status" value="1"/>
</dbReference>
<dbReference type="CDD" id="cd08152">
    <property type="entry name" value="y4iL_like"/>
    <property type="match status" value="1"/>
</dbReference>
<dbReference type="PANTHER" id="PTHR36195">
    <property type="entry name" value="DOMAIN PROTEIN, PUTATIVE (AFU_ORTHOLOGUE AFUA_5G01990)-RELATED-RELATED"/>
    <property type="match status" value="1"/>
</dbReference>
<comment type="caution">
    <text evidence="1">The sequence shown here is derived from an EMBL/GenBank/DDBJ whole genome shotgun (WGS) entry which is preliminary data.</text>
</comment>
<gene>
    <name evidence="1" type="ORF">SAJA_05330</name>
</gene>
<dbReference type="AlphaFoldDB" id="A0A423PWR3"/>
<dbReference type="RefSeq" id="WP_123657602.1">
    <property type="nucleotide sequence ID" value="NZ_AYKG01000012.1"/>
</dbReference>
<evidence type="ECO:0000313" key="1">
    <source>
        <dbReference type="EMBL" id="ROO30053.1"/>
    </source>
</evidence>
<dbReference type="EMBL" id="AYKG01000012">
    <property type="protein sequence ID" value="ROO30053.1"/>
    <property type="molecule type" value="Genomic_DNA"/>
</dbReference>
<dbReference type="Proteomes" id="UP000285310">
    <property type="component" value="Unassembled WGS sequence"/>
</dbReference>
<proteinExistence type="predicted"/>
<protein>
    <submittedName>
        <fullName evidence="1">Catalase</fullName>
    </submittedName>
</protein>
<accession>A0A423PWR3</accession>
<evidence type="ECO:0000313" key="2">
    <source>
        <dbReference type="Proteomes" id="UP000285310"/>
    </source>
</evidence>
<name>A0A423PWR3_9GAMM</name>